<comment type="caution">
    <text evidence="5">The sequence shown here is derived from an EMBL/GenBank/DDBJ whole genome shotgun (WGS) entry which is preliminary data.</text>
</comment>
<keyword evidence="2" id="KW-0808">Transferase</keyword>
<sequence length="208" mass="23639">MARWSGFLKPARTRYSLMTRLVRGVLLALFRSQRWTLDPWRPRSRKFIIIGAPHTSNWDFLFFIGATDALGIRPAFMGKHSLFRWPMTRFMREMGGVPVVRSASHNYVEQMIDVFNARDELMLVVAPEGTRKGAAKWKTGFYHMALGAGVPIVPAWVDHAVRRGGLGPEIVLTGNKAVDFARIRAYFEEKLPGHPRWQAITAGIDDDD</sequence>
<evidence type="ECO:0000313" key="5">
    <source>
        <dbReference type="EMBL" id="MEJ6010575.1"/>
    </source>
</evidence>
<name>A0ABU8S9E4_9SPHN</name>
<dbReference type="SMART" id="SM00563">
    <property type="entry name" value="PlsC"/>
    <property type="match status" value="1"/>
</dbReference>
<evidence type="ECO:0000313" key="6">
    <source>
        <dbReference type="Proteomes" id="UP001379235"/>
    </source>
</evidence>
<dbReference type="PANTHER" id="PTHR10434:SF9">
    <property type="entry name" value="PHOSPHOLIPID_GLYCEROL ACYLTRANSFERASE DOMAIN-CONTAINING PROTEIN"/>
    <property type="match status" value="1"/>
</dbReference>
<organism evidence="5 6">
    <name type="scientific">Novosphingobium aquae</name>
    <dbReference type="NCBI Taxonomy" id="3133435"/>
    <lineage>
        <taxon>Bacteria</taxon>
        <taxon>Pseudomonadati</taxon>
        <taxon>Pseudomonadota</taxon>
        <taxon>Alphaproteobacteria</taxon>
        <taxon>Sphingomonadales</taxon>
        <taxon>Sphingomonadaceae</taxon>
        <taxon>Novosphingobium</taxon>
    </lineage>
</organism>
<proteinExistence type="predicted"/>
<evidence type="ECO:0000256" key="2">
    <source>
        <dbReference type="ARBA" id="ARBA00022679"/>
    </source>
</evidence>
<dbReference type="Proteomes" id="UP001379235">
    <property type="component" value="Unassembled WGS sequence"/>
</dbReference>
<evidence type="ECO:0000256" key="3">
    <source>
        <dbReference type="ARBA" id="ARBA00023315"/>
    </source>
</evidence>
<dbReference type="RefSeq" id="WP_339967299.1">
    <property type="nucleotide sequence ID" value="NZ_JBBHJY010000005.1"/>
</dbReference>
<comment type="pathway">
    <text evidence="1">Lipid metabolism.</text>
</comment>
<dbReference type="Pfam" id="PF01553">
    <property type="entry name" value="Acyltransferase"/>
    <property type="match status" value="1"/>
</dbReference>
<feature type="domain" description="Phospholipid/glycerol acyltransferase" evidence="4">
    <location>
        <begin position="48"/>
        <end position="160"/>
    </location>
</feature>
<dbReference type="GO" id="GO:0016746">
    <property type="term" value="F:acyltransferase activity"/>
    <property type="evidence" value="ECO:0007669"/>
    <property type="project" value="UniProtKB-KW"/>
</dbReference>
<dbReference type="PANTHER" id="PTHR10434">
    <property type="entry name" value="1-ACYL-SN-GLYCEROL-3-PHOSPHATE ACYLTRANSFERASE"/>
    <property type="match status" value="1"/>
</dbReference>
<dbReference type="SUPFAM" id="SSF69593">
    <property type="entry name" value="Glycerol-3-phosphate (1)-acyltransferase"/>
    <property type="match status" value="1"/>
</dbReference>
<keyword evidence="3 5" id="KW-0012">Acyltransferase</keyword>
<gene>
    <name evidence="5" type="ORF">WG900_11680</name>
</gene>
<protein>
    <submittedName>
        <fullName evidence="5">1-acyl-sn-glycerol-3-phosphate acyltransferase</fullName>
    </submittedName>
</protein>
<evidence type="ECO:0000259" key="4">
    <source>
        <dbReference type="SMART" id="SM00563"/>
    </source>
</evidence>
<keyword evidence="6" id="KW-1185">Reference proteome</keyword>
<dbReference type="InterPro" id="IPR002123">
    <property type="entry name" value="Plipid/glycerol_acylTrfase"/>
</dbReference>
<accession>A0ABU8S9E4</accession>
<evidence type="ECO:0000256" key="1">
    <source>
        <dbReference type="ARBA" id="ARBA00005189"/>
    </source>
</evidence>
<dbReference type="EMBL" id="JBBHJY010000005">
    <property type="protein sequence ID" value="MEJ6010575.1"/>
    <property type="molecule type" value="Genomic_DNA"/>
</dbReference>
<reference evidence="5 6" key="1">
    <citation type="submission" date="2024-03" db="EMBL/GenBank/DDBJ databases">
        <authorList>
            <person name="Jo J.-H."/>
        </authorList>
    </citation>
    <scope>NUCLEOTIDE SEQUENCE [LARGE SCALE GENOMIC DNA]</scope>
    <source>
        <strain evidence="5 6">AS3R-12</strain>
    </source>
</reference>